<organism evidence="13 14">
    <name type="scientific">Mucilaginibacter segetis</name>
    <dbReference type="NCBI Taxonomy" id="2793071"/>
    <lineage>
        <taxon>Bacteria</taxon>
        <taxon>Pseudomonadati</taxon>
        <taxon>Bacteroidota</taxon>
        <taxon>Sphingobacteriia</taxon>
        <taxon>Sphingobacteriales</taxon>
        <taxon>Sphingobacteriaceae</taxon>
        <taxon>Mucilaginibacter</taxon>
    </lineage>
</organism>
<dbReference type="Proteomes" id="UP000613193">
    <property type="component" value="Unassembled WGS sequence"/>
</dbReference>
<dbReference type="InterPro" id="IPR023996">
    <property type="entry name" value="TonB-dep_OMP_SusC/RagA"/>
</dbReference>
<sequence length="1008" mass="109942">MRTTFYTKLMCVIFLCMSAVTAFAQQKQVTGVVTDQQGITLPGVTIAVKGTSVRAVTDVKGKFSIELPSPQGTLVFSFIGMQQREVTVGPAQTHVDVVLQNAIRDLNDVVVVGYGTTKKSDVTGSVGSIKGSDLNRTPSGNVDQLLQGKIPGVRVISTSGQPGAGATIRVRGLGSRADANALVVIDGIPLGDAGNIKQVNPDDIESIEVLKDASSAAIYGSRGANGVILITTKRGKTGQARISFNSLTTVSTLGNKLDVFHDPVNEAVISNEARINGGVAPQFVGQEIGGTYYPSVAELRGLDPTKDPWPYNTDWAKLVYRNPISQSYTLSADGGTEKTKYSVSGNYYNEQGLAIKNGYEKYSGRVNLEQKLKDNVTLGVNVISTWTKNYGQGLSVDRSIIFPALNPDGSYFHIGSNDYGNPLQIANEVLNKSKTLDVLSSAYVSWDIIKQLNFKTRISNAYGNSIGDNYQPRDATSSGYQFQGLGTLSNYNSNHLIVENFLTYDDIFAKDHHLNFVAGTSYETSTVRTSSIQGQGFVNDILNDENLAGATTYVVANNSTKTVLESYYGRFNYTYKNRYLLTFTGRVDGSSKFGENNKYAFFPTGALAWKVTEESFMRNIPQISELKVRASYGIVGNQGISPYQSLSLLGSYKYYTDGGFQTGYGPPFFNDGSNVNGKVFNGLGNKSLKWETTRQLDIGLDLGLFNQRVTLTADYYYKHTTDLLRLNQIALSSGYSVIQINDGTIDNKGFELGFNAQILNGGVDWSVGGNFGLNRNKVLQIGGGNDIEAAQGDIEAIRAPLNYYINGQPALVFVGYKYDGVIQETGGVSSVDGTVQKAGDLKYIAGGPLPVGQNGEYIIGNPNPKFTYSFNTALRYKRFDLSAQFYGVYGNDVFNFSKFTPSAQLQRWTPDNPTNLYPSVNSTRVNYSSDWYVEDGSFLRIQNVNLGYTLKSGLIKGISNLRIYFSGNNLYTFTKFNPSFDPEVQENGQFGGGYRKPRAYSLGLNVSF</sequence>
<accession>A0A934UMI0</accession>
<dbReference type="NCBIfam" id="TIGR04057">
    <property type="entry name" value="SusC_RagA_signa"/>
    <property type="match status" value="1"/>
</dbReference>
<dbReference type="InterPro" id="IPR008969">
    <property type="entry name" value="CarboxyPept-like_regulatory"/>
</dbReference>
<dbReference type="Gene3D" id="2.60.40.1120">
    <property type="entry name" value="Carboxypeptidase-like, regulatory domain"/>
    <property type="match status" value="1"/>
</dbReference>
<dbReference type="InterPro" id="IPR023997">
    <property type="entry name" value="TonB-dep_OMP_SusC/RagA_CS"/>
</dbReference>
<reference evidence="13" key="1">
    <citation type="submission" date="2020-12" db="EMBL/GenBank/DDBJ databases">
        <title>Bacterial novel species Mucilaginibacter sp. SD-g isolated from soil.</title>
        <authorList>
            <person name="Jung H.-Y."/>
        </authorList>
    </citation>
    <scope>NUCLEOTIDE SEQUENCE</scope>
    <source>
        <strain evidence="13">SD-g</strain>
    </source>
</reference>
<dbReference type="AlphaFoldDB" id="A0A934UMI0"/>
<dbReference type="PROSITE" id="PS52016">
    <property type="entry name" value="TONB_DEPENDENT_REC_3"/>
    <property type="match status" value="1"/>
</dbReference>
<evidence type="ECO:0000256" key="2">
    <source>
        <dbReference type="ARBA" id="ARBA00022448"/>
    </source>
</evidence>
<dbReference type="GO" id="GO:0009279">
    <property type="term" value="C:cell outer membrane"/>
    <property type="evidence" value="ECO:0007669"/>
    <property type="project" value="UniProtKB-SubCell"/>
</dbReference>
<evidence type="ECO:0000256" key="8">
    <source>
        <dbReference type="PROSITE-ProRule" id="PRU01360"/>
    </source>
</evidence>
<dbReference type="SUPFAM" id="SSF56935">
    <property type="entry name" value="Porins"/>
    <property type="match status" value="1"/>
</dbReference>
<comment type="caution">
    <text evidence="13">The sequence shown here is derived from an EMBL/GenBank/DDBJ whole genome shotgun (WGS) entry which is preliminary data.</text>
</comment>
<evidence type="ECO:0000313" key="13">
    <source>
        <dbReference type="EMBL" id="MBK0378907.1"/>
    </source>
</evidence>
<feature type="domain" description="TonB-dependent receptor plug" evidence="12">
    <location>
        <begin position="119"/>
        <end position="227"/>
    </location>
</feature>
<dbReference type="RefSeq" id="WP_200065353.1">
    <property type="nucleotide sequence ID" value="NZ_JAEHFW010000001.1"/>
</dbReference>
<keyword evidence="13" id="KW-0675">Receptor</keyword>
<feature type="signal peptide" evidence="10">
    <location>
        <begin position="1"/>
        <end position="24"/>
    </location>
</feature>
<keyword evidence="7 8" id="KW-0998">Cell outer membrane</keyword>
<evidence type="ECO:0000259" key="11">
    <source>
        <dbReference type="Pfam" id="PF00593"/>
    </source>
</evidence>
<dbReference type="InterPro" id="IPR012910">
    <property type="entry name" value="Plug_dom"/>
</dbReference>
<keyword evidence="5 9" id="KW-0798">TonB box</keyword>
<dbReference type="Pfam" id="PF13715">
    <property type="entry name" value="CarbopepD_reg_2"/>
    <property type="match status" value="1"/>
</dbReference>
<evidence type="ECO:0000256" key="10">
    <source>
        <dbReference type="SAM" id="SignalP"/>
    </source>
</evidence>
<name>A0A934UMI0_9SPHI</name>
<comment type="subcellular location">
    <subcellularLocation>
        <location evidence="1 8">Cell outer membrane</location>
        <topology evidence="1 8">Multi-pass membrane protein</topology>
    </subcellularLocation>
</comment>
<keyword evidence="6 8" id="KW-0472">Membrane</keyword>
<evidence type="ECO:0000256" key="6">
    <source>
        <dbReference type="ARBA" id="ARBA00023136"/>
    </source>
</evidence>
<evidence type="ECO:0000256" key="1">
    <source>
        <dbReference type="ARBA" id="ARBA00004571"/>
    </source>
</evidence>
<dbReference type="Gene3D" id="2.170.130.10">
    <property type="entry name" value="TonB-dependent receptor, plug domain"/>
    <property type="match status" value="1"/>
</dbReference>
<dbReference type="NCBIfam" id="TIGR04056">
    <property type="entry name" value="OMP_RagA_SusC"/>
    <property type="match status" value="1"/>
</dbReference>
<evidence type="ECO:0000256" key="4">
    <source>
        <dbReference type="ARBA" id="ARBA00022692"/>
    </source>
</evidence>
<dbReference type="InterPro" id="IPR037066">
    <property type="entry name" value="Plug_dom_sf"/>
</dbReference>
<dbReference type="Pfam" id="PF00593">
    <property type="entry name" value="TonB_dep_Rec_b-barrel"/>
    <property type="match status" value="1"/>
</dbReference>
<evidence type="ECO:0000256" key="5">
    <source>
        <dbReference type="ARBA" id="ARBA00023077"/>
    </source>
</evidence>
<dbReference type="Pfam" id="PF07715">
    <property type="entry name" value="Plug"/>
    <property type="match status" value="1"/>
</dbReference>
<feature type="chain" id="PRO_5037727083" evidence="10">
    <location>
        <begin position="25"/>
        <end position="1008"/>
    </location>
</feature>
<dbReference type="InterPro" id="IPR000531">
    <property type="entry name" value="Beta-barrel_TonB"/>
</dbReference>
<evidence type="ECO:0000256" key="7">
    <source>
        <dbReference type="ARBA" id="ARBA00023237"/>
    </source>
</evidence>
<proteinExistence type="inferred from homology"/>
<dbReference type="SUPFAM" id="SSF49464">
    <property type="entry name" value="Carboxypeptidase regulatory domain-like"/>
    <property type="match status" value="1"/>
</dbReference>
<gene>
    <name evidence="13" type="ORF">I5M19_06290</name>
</gene>
<keyword evidence="2 8" id="KW-0813">Transport</keyword>
<feature type="domain" description="TonB-dependent receptor-like beta-barrel" evidence="11">
    <location>
        <begin position="436"/>
        <end position="970"/>
    </location>
</feature>
<dbReference type="EMBL" id="JAEHFW010000001">
    <property type="protein sequence ID" value="MBK0378907.1"/>
    <property type="molecule type" value="Genomic_DNA"/>
</dbReference>
<evidence type="ECO:0000256" key="3">
    <source>
        <dbReference type="ARBA" id="ARBA00022452"/>
    </source>
</evidence>
<keyword evidence="3 8" id="KW-1134">Transmembrane beta strand</keyword>
<protein>
    <submittedName>
        <fullName evidence="13">TonB-dependent receptor</fullName>
    </submittedName>
</protein>
<dbReference type="InterPro" id="IPR036942">
    <property type="entry name" value="Beta-barrel_TonB_sf"/>
</dbReference>
<evidence type="ECO:0000313" key="14">
    <source>
        <dbReference type="Proteomes" id="UP000613193"/>
    </source>
</evidence>
<dbReference type="Gene3D" id="2.40.170.20">
    <property type="entry name" value="TonB-dependent receptor, beta-barrel domain"/>
    <property type="match status" value="1"/>
</dbReference>
<keyword evidence="14" id="KW-1185">Reference proteome</keyword>
<comment type="similarity">
    <text evidence="8 9">Belongs to the TonB-dependent receptor family.</text>
</comment>
<evidence type="ECO:0000259" key="12">
    <source>
        <dbReference type="Pfam" id="PF07715"/>
    </source>
</evidence>
<keyword evidence="10" id="KW-0732">Signal</keyword>
<dbReference type="InterPro" id="IPR039426">
    <property type="entry name" value="TonB-dep_rcpt-like"/>
</dbReference>
<keyword evidence="4 8" id="KW-0812">Transmembrane</keyword>
<evidence type="ECO:0000256" key="9">
    <source>
        <dbReference type="RuleBase" id="RU003357"/>
    </source>
</evidence>